<keyword evidence="2" id="KW-1185">Reference proteome</keyword>
<evidence type="ECO:0000313" key="2">
    <source>
        <dbReference type="Proteomes" id="UP000636394"/>
    </source>
</evidence>
<reference evidence="1 2" key="1">
    <citation type="submission" date="2019-11" db="EMBL/GenBank/DDBJ databases">
        <title>Eggerthellaceae novel genus isolated from the rectal contents of marmort.</title>
        <authorList>
            <person name="Zhang G."/>
        </authorList>
    </citation>
    <scope>NUCLEOTIDE SEQUENCE [LARGE SCALE GENOMIC DNA]</scope>
    <source>
        <strain evidence="2">zg-886</strain>
    </source>
</reference>
<proteinExistence type="predicted"/>
<comment type="caution">
    <text evidence="1">The sequence shown here is derived from an EMBL/GenBank/DDBJ whole genome shotgun (WGS) entry which is preliminary data.</text>
</comment>
<gene>
    <name evidence="1" type="ORF">GMI68_08305</name>
</gene>
<name>A0ABX0IL68_9ACTN</name>
<dbReference type="SUPFAM" id="SSF47413">
    <property type="entry name" value="lambda repressor-like DNA-binding domains"/>
    <property type="match status" value="1"/>
</dbReference>
<sequence>MKEPLTEELLDALLSGPSVESYLDSTPLPRCELSYYLQDLLAEKNLEQATVVREAGLNVTYGYEIFTGAKKRPSRDKLLQLAFAMRLDLRETNRLLKTGQASELYCKVRRDAIILYCIDNGYSLQATDEELYRLGEKTICQPR</sequence>
<organism evidence="1 2">
    <name type="scientific">Xiamenia xianingshaonis</name>
    <dbReference type="NCBI Taxonomy" id="2682776"/>
    <lineage>
        <taxon>Bacteria</taxon>
        <taxon>Bacillati</taxon>
        <taxon>Actinomycetota</taxon>
        <taxon>Coriobacteriia</taxon>
        <taxon>Eggerthellales</taxon>
        <taxon>Eggerthellaceae</taxon>
        <taxon>Xiamenia</taxon>
    </lineage>
</organism>
<protein>
    <submittedName>
        <fullName evidence="1">XRE family transcriptional regulator</fullName>
    </submittedName>
</protein>
<dbReference type="EMBL" id="WPCR01000011">
    <property type="protein sequence ID" value="NHM14759.1"/>
    <property type="molecule type" value="Genomic_DNA"/>
</dbReference>
<dbReference type="InterPro" id="IPR010982">
    <property type="entry name" value="Lambda_DNA-bd_dom_sf"/>
</dbReference>
<dbReference type="Proteomes" id="UP000636394">
    <property type="component" value="Unassembled WGS sequence"/>
</dbReference>
<accession>A0ABX0IL68</accession>
<evidence type="ECO:0000313" key="1">
    <source>
        <dbReference type="EMBL" id="NHM14759.1"/>
    </source>
</evidence>